<organism evidence="6 7">
    <name type="scientific">Subtercola vilae</name>
    <dbReference type="NCBI Taxonomy" id="2056433"/>
    <lineage>
        <taxon>Bacteria</taxon>
        <taxon>Bacillati</taxon>
        <taxon>Actinomycetota</taxon>
        <taxon>Actinomycetes</taxon>
        <taxon>Micrococcales</taxon>
        <taxon>Microbacteriaceae</taxon>
        <taxon>Subtercola</taxon>
    </lineage>
</organism>
<dbReference type="Pfam" id="PF01266">
    <property type="entry name" value="DAO"/>
    <property type="match status" value="1"/>
</dbReference>
<dbReference type="EMBL" id="QYRT01000045">
    <property type="protein sequence ID" value="TIH31494.1"/>
    <property type="molecule type" value="Genomic_DNA"/>
</dbReference>
<dbReference type="InterPro" id="IPR036188">
    <property type="entry name" value="FAD/NAD-bd_sf"/>
</dbReference>
<dbReference type="SUPFAM" id="SSF51905">
    <property type="entry name" value="FAD/NAD(P)-binding domain"/>
    <property type="match status" value="1"/>
</dbReference>
<dbReference type="Gene3D" id="3.50.50.60">
    <property type="entry name" value="FAD/NAD(P)-binding domain"/>
    <property type="match status" value="1"/>
</dbReference>
<evidence type="ECO:0000256" key="3">
    <source>
        <dbReference type="ARBA" id="ARBA00022630"/>
    </source>
</evidence>
<keyword evidence="4" id="KW-0560">Oxidoreductase</keyword>
<evidence type="ECO:0000313" key="7">
    <source>
        <dbReference type="Proteomes" id="UP000306192"/>
    </source>
</evidence>
<dbReference type="GO" id="GO:0016491">
    <property type="term" value="F:oxidoreductase activity"/>
    <property type="evidence" value="ECO:0007669"/>
    <property type="project" value="UniProtKB-KW"/>
</dbReference>
<dbReference type="PANTHER" id="PTHR13847:SF286">
    <property type="entry name" value="D-AMINO ACID DEHYDROGENASE"/>
    <property type="match status" value="1"/>
</dbReference>
<protein>
    <submittedName>
        <fullName evidence="6">TIGR03364 family FAD-dependent oxidoreductase</fullName>
    </submittedName>
</protein>
<evidence type="ECO:0000313" key="6">
    <source>
        <dbReference type="EMBL" id="TIH31494.1"/>
    </source>
</evidence>
<sequence length="387" mass="40736">MTTVSAIAECDVLIVGAGIVGLAHAAEAQRRGLTVLIIDRDSRAVGASVQNFGHCCITAQSGDLLELAHVARERWLHFSEVAGFWSTTSGALAVARSGEELAVLDELSASRERGEVELVGASGALQLLSRDDGDAPSGGPRILGGALLRDDVRVDPREAVGTLAGWLGAQPGVTVWWRTSYLGSSGDGDDRLVRTSRGAVRAARTIVCAGHNLDYLYPDVAAEFAIERCGLQMALIEAPGGRRISPAVLTGTSMLRYPAFSETAAAGELRSTMLSEHGDLVSIGANVMFTQRPDGSIIAGDSHVYDQTLDAFTTEATSELLLRSVGEVLGVDEVRVVERWQGVYASSSRQPYLAVEVAPNVTAVSITSGVGMTISFGVAVRTLDDLV</sequence>
<dbReference type="NCBIfam" id="TIGR03364">
    <property type="entry name" value="HpnW_proposed"/>
    <property type="match status" value="1"/>
</dbReference>
<comment type="similarity">
    <text evidence="2">Belongs to the DadA oxidoreductase family.</text>
</comment>
<comment type="cofactor">
    <cofactor evidence="1">
        <name>FAD</name>
        <dbReference type="ChEBI" id="CHEBI:57692"/>
    </cofactor>
</comment>
<keyword evidence="3" id="KW-0285">Flavoprotein</keyword>
<evidence type="ECO:0000256" key="2">
    <source>
        <dbReference type="ARBA" id="ARBA00009410"/>
    </source>
</evidence>
<dbReference type="Proteomes" id="UP000306192">
    <property type="component" value="Unassembled WGS sequence"/>
</dbReference>
<feature type="domain" description="FAD dependent oxidoreductase" evidence="5">
    <location>
        <begin position="11"/>
        <end position="379"/>
    </location>
</feature>
<dbReference type="InterPro" id="IPR017741">
    <property type="entry name" value="FAD-dependent_OxRdtase_HpnW"/>
</dbReference>
<evidence type="ECO:0000259" key="5">
    <source>
        <dbReference type="Pfam" id="PF01266"/>
    </source>
</evidence>
<proteinExistence type="inferred from homology"/>
<gene>
    <name evidence="6" type="ORF">D4765_16415</name>
</gene>
<dbReference type="GO" id="GO:0005737">
    <property type="term" value="C:cytoplasm"/>
    <property type="evidence" value="ECO:0007669"/>
    <property type="project" value="TreeGrafter"/>
</dbReference>
<evidence type="ECO:0000256" key="4">
    <source>
        <dbReference type="ARBA" id="ARBA00023002"/>
    </source>
</evidence>
<accession>A0A4V4RFE3</accession>
<name>A0A4V4RFE3_9MICO</name>
<dbReference type="OrthoDB" id="9799943at2"/>
<comment type="caution">
    <text evidence="6">The sequence shown here is derived from an EMBL/GenBank/DDBJ whole genome shotgun (WGS) entry which is preliminary data.</text>
</comment>
<dbReference type="RefSeq" id="WP_136643390.1">
    <property type="nucleotide sequence ID" value="NZ_QYRT01000045.1"/>
</dbReference>
<dbReference type="AlphaFoldDB" id="A0A4V4RFE3"/>
<dbReference type="PANTHER" id="PTHR13847">
    <property type="entry name" value="SARCOSINE DEHYDROGENASE-RELATED"/>
    <property type="match status" value="1"/>
</dbReference>
<evidence type="ECO:0000256" key="1">
    <source>
        <dbReference type="ARBA" id="ARBA00001974"/>
    </source>
</evidence>
<dbReference type="Gene3D" id="3.30.9.10">
    <property type="entry name" value="D-Amino Acid Oxidase, subunit A, domain 2"/>
    <property type="match status" value="1"/>
</dbReference>
<keyword evidence="7" id="KW-1185">Reference proteome</keyword>
<reference evidence="6 7" key="1">
    <citation type="journal article" date="2019" name="Microorganisms">
        <title>Systematic Affiliation and Genome Analysis of Subtercola vilae DB165(T) with Particular Emphasis on Cold Adaptation of an Isolate from a High-Altitude Cold Volcano Lake.</title>
        <authorList>
            <person name="Villalobos A.S."/>
            <person name="Wiese J."/>
            <person name="Imhoff J.F."/>
            <person name="Dorador C."/>
            <person name="Keller A."/>
            <person name="Hentschel U."/>
        </authorList>
    </citation>
    <scope>NUCLEOTIDE SEQUENCE [LARGE SCALE GENOMIC DNA]</scope>
    <source>
        <strain evidence="6 7">DB165</strain>
    </source>
</reference>
<dbReference type="InterPro" id="IPR006076">
    <property type="entry name" value="FAD-dep_OxRdtase"/>
</dbReference>